<evidence type="ECO:0000313" key="1">
    <source>
        <dbReference type="EMBL" id="KAJ1153086.1"/>
    </source>
</evidence>
<evidence type="ECO:0000313" key="2">
    <source>
        <dbReference type="Proteomes" id="UP001066276"/>
    </source>
</evidence>
<accession>A0AAV7RN93</accession>
<name>A0AAV7RN93_PLEWA</name>
<gene>
    <name evidence="1" type="ORF">NDU88_005853</name>
</gene>
<protein>
    <submittedName>
        <fullName evidence="1">Uncharacterized protein</fullName>
    </submittedName>
</protein>
<comment type="caution">
    <text evidence="1">The sequence shown here is derived from an EMBL/GenBank/DDBJ whole genome shotgun (WGS) entry which is preliminary data.</text>
</comment>
<keyword evidence="2" id="KW-1185">Reference proteome</keyword>
<dbReference type="Proteomes" id="UP001066276">
    <property type="component" value="Chromosome 5"/>
</dbReference>
<sequence>MVTSHGAGETDKVARSFVTLLRPATPTVARSRSLPSRAYSVRKSQAPTVSEASLASEDRGIASATPRCSCAFQPAPEGFR</sequence>
<dbReference type="AlphaFoldDB" id="A0AAV7RN93"/>
<reference evidence="1" key="1">
    <citation type="journal article" date="2022" name="bioRxiv">
        <title>Sequencing and chromosome-scale assembly of the giantPleurodeles waltlgenome.</title>
        <authorList>
            <person name="Brown T."/>
            <person name="Elewa A."/>
            <person name="Iarovenko S."/>
            <person name="Subramanian E."/>
            <person name="Araus A.J."/>
            <person name="Petzold A."/>
            <person name="Susuki M."/>
            <person name="Suzuki K.-i.T."/>
            <person name="Hayashi T."/>
            <person name="Toyoda A."/>
            <person name="Oliveira C."/>
            <person name="Osipova E."/>
            <person name="Leigh N.D."/>
            <person name="Simon A."/>
            <person name="Yun M.H."/>
        </authorList>
    </citation>
    <scope>NUCLEOTIDE SEQUENCE</scope>
    <source>
        <strain evidence="1">20211129_DDA</strain>
        <tissue evidence="1">Liver</tissue>
    </source>
</reference>
<dbReference type="EMBL" id="JANPWB010000009">
    <property type="protein sequence ID" value="KAJ1153086.1"/>
    <property type="molecule type" value="Genomic_DNA"/>
</dbReference>
<proteinExistence type="predicted"/>
<organism evidence="1 2">
    <name type="scientific">Pleurodeles waltl</name>
    <name type="common">Iberian ribbed newt</name>
    <dbReference type="NCBI Taxonomy" id="8319"/>
    <lineage>
        <taxon>Eukaryota</taxon>
        <taxon>Metazoa</taxon>
        <taxon>Chordata</taxon>
        <taxon>Craniata</taxon>
        <taxon>Vertebrata</taxon>
        <taxon>Euteleostomi</taxon>
        <taxon>Amphibia</taxon>
        <taxon>Batrachia</taxon>
        <taxon>Caudata</taxon>
        <taxon>Salamandroidea</taxon>
        <taxon>Salamandridae</taxon>
        <taxon>Pleurodelinae</taxon>
        <taxon>Pleurodeles</taxon>
    </lineage>
</organism>